<keyword evidence="2" id="KW-1185">Reference proteome</keyword>
<dbReference type="AlphaFoldDB" id="A0A8E2DRS2"/>
<dbReference type="Proteomes" id="UP000250043">
    <property type="component" value="Unassembled WGS sequence"/>
</dbReference>
<accession>A0A8E2DRS2</accession>
<reference evidence="1 2" key="1">
    <citation type="submission" date="2016-07" db="EMBL/GenBank/DDBJ databases">
        <title>Draft genome of the white-rot fungus Obba rivulosa 3A-2.</title>
        <authorList>
            <consortium name="DOE Joint Genome Institute"/>
            <person name="Miettinen O."/>
            <person name="Riley R."/>
            <person name="Acob R."/>
            <person name="Barry K."/>
            <person name="Cullen D."/>
            <person name="De Vries R."/>
            <person name="Hainaut M."/>
            <person name="Hatakka A."/>
            <person name="Henrissat B."/>
            <person name="Hilden K."/>
            <person name="Kuo R."/>
            <person name="Labutti K."/>
            <person name="Lipzen A."/>
            <person name="Makela M.R."/>
            <person name="Sandor L."/>
            <person name="Spatafora J.W."/>
            <person name="Grigoriev I.V."/>
            <person name="Hibbett D.S."/>
        </authorList>
    </citation>
    <scope>NUCLEOTIDE SEQUENCE [LARGE SCALE GENOMIC DNA]</scope>
    <source>
        <strain evidence="1 2">3A-2</strain>
    </source>
</reference>
<sequence>MVCITGRLPNSEDAHCLHKAICGMELMDPITFPQQGLYYTESIDYWSLGVAIVNLSNRRGASSPETGRDVTKNSNRVARNYWMSGWDLPQYETTLGGRRIRAQILVHYSVHITAYSAHLPISAPAPVTSLTPRICTVLLHVCNFGAYEPSHVGPMDAVHNPLIPDTLTRRLPELPSTCSTQLKISGRPFT</sequence>
<organism evidence="1 2">
    <name type="scientific">Obba rivulosa</name>
    <dbReference type="NCBI Taxonomy" id="1052685"/>
    <lineage>
        <taxon>Eukaryota</taxon>
        <taxon>Fungi</taxon>
        <taxon>Dikarya</taxon>
        <taxon>Basidiomycota</taxon>
        <taxon>Agaricomycotina</taxon>
        <taxon>Agaricomycetes</taxon>
        <taxon>Polyporales</taxon>
        <taxon>Gelatoporiaceae</taxon>
        <taxon>Obba</taxon>
    </lineage>
</organism>
<evidence type="ECO:0008006" key="3">
    <source>
        <dbReference type="Google" id="ProtNLM"/>
    </source>
</evidence>
<evidence type="ECO:0000313" key="2">
    <source>
        <dbReference type="Proteomes" id="UP000250043"/>
    </source>
</evidence>
<name>A0A8E2DRS2_9APHY</name>
<dbReference type="OrthoDB" id="10252171at2759"/>
<gene>
    <name evidence="1" type="ORF">OBBRIDRAFT_846635</name>
</gene>
<evidence type="ECO:0000313" key="1">
    <source>
        <dbReference type="EMBL" id="OCH94629.1"/>
    </source>
</evidence>
<proteinExistence type="predicted"/>
<dbReference type="EMBL" id="KV722342">
    <property type="protein sequence ID" value="OCH94629.1"/>
    <property type="molecule type" value="Genomic_DNA"/>
</dbReference>
<protein>
    <recommendedName>
        <fullName evidence="3">Protein kinase domain-containing protein</fullName>
    </recommendedName>
</protein>